<reference evidence="2 3" key="1">
    <citation type="journal article" date="2019" name="Int. J. Syst. Evol. Microbiol.">
        <title>The Global Catalogue of Microorganisms (GCM) 10K type strain sequencing project: providing services to taxonomists for standard genome sequencing and annotation.</title>
        <authorList>
            <consortium name="The Broad Institute Genomics Platform"/>
            <consortium name="The Broad Institute Genome Sequencing Center for Infectious Disease"/>
            <person name="Wu L."/>
            <person name="Ma J."/>
        </authorList>
    </citation>
    <scope>NUCLEOTIDE SEQUENCE [LARGE SCALE GENOMIC DNA]</scope>
    <source>
        <strain evidence="2 3">JCM 16082</strain>
    </source>
</reference>
<gene>
    <name evidence="2" type="ORF">GCM10009117_20840</name>
</gene>
<evidence type="ECO:0008006" key="4">
    <source>
        <dbReference type="Google" id="ProtNLM"/>
    </source>
</evidence>
<dbReference type="RefSeq" id="WP_343767172.1">
    <property type="nucleotide sequence ID" value="NZ_BAAAFG010000015.1"/>
</dbReference>
<dbReference type="SUPFAM" id="SSF49464">
    <property type="entry name" value="Carboxypeptidase regulatory domain-like"/>
    <property type="match status" value="1"/>
</dbReference>
<protein>
    <recommendedName>
        <fullName evidence="4">Carboxypeptidase-like regulatory domain-containing protein</fullName>
    </recommendedName>
</protein>
<keyword evidence="3" id="KW-1185">Reference proteome</keyword>
<evidence type="ECO:0000313" key="2">
    <source>
        <dbReference type="EMBL" id="GAA0872937.1"/>
    </source>
</evidence>
<name>A0ABN1MIA7_9FLAO</name>
<evidence type="ECO:0000256" key="1">
    <source>
        <dbReference type="SAM" id="SignalP"/>
    </source>
</evidence>
<dbReference type="EMBL" id="BAAAFG010000015">
    <property type="protein sequence ID" value="GAA0872937.1"/>
    <property type="molecule type" value="Genomic_DNA"/>
</dbReference>
<feature type="chain" id="PRO_5046812493" description="Carboxypeptidase-like regulatory domain-containing protein" evidence="1">
    <location>
        <begin position="21"/>
        <end position="334"/>
    </location>
</feature>
<comment type="caution">
    <text evidence="2">The sequence shown here is derived from an EMBL/GenBank/DDBJ whole genome shotgun (WGS) entry which is preliminary data.</text>
</comment>
<organism evidence="2 3">
    <name type="scientific">Gangjinia marincola</name>
    <dbReference type="NCBI Taxonomy" id="578463"/>
    <lineage>
        <taxon>Bacteria</taxon>
        <taxon>Pseudomonadati</taxon>
        <taxon>Bacteroidota</taxon>
        <taxon>Flavobacteriia</taxon>
        <taxon>Flavobacteriales</taxon>
        <taxon>Flavobacteriaceae</taxon>
        <taxon>Gangjinia</taxon>
    </lineage>
</organism>
<dbReference type="Pfam" id="PF13715">
    <property type="entry name" value="CarbopepD_reg_2"/>
    <property type="match status" value="1"/>
</dbReference>
<dbReference type="InterPro" id="IPR008969">
    <property type="entry name" value="CarboxyPept-like_regulatory"/>
</dbReference>
<proteinExistence type="predicted"/>
<feature type="signal peptide" evidence="1">
    <location>
        <begin position="1"/>
        <end position="20"/>
    </location>
</feature>
<sequence>MSAKFFVLLFLCTLLSQAQAIKGRVFDALTKEPLQDVSVYYDGTTTGVITNPEGYFEIKKINGIAPLIISYTGYSPKLFEQEAIPNNPFDVYLIESREKLMDVVIEADPWSRERKEKQFKKEFLGKTIASQECTILNLEKVELKFSPSNQTLYAWCDEPILIENKHLGYKVSFNLQDFEVLYTTTEMGLIMKKQSFFSGTSFFNPFEKTRKKYIKNRKNTYLGSSMHYLRALRDKKIAEEKFRTFHKGFETMPYRYYNISNEENGLTKISMLVDKLTIVYNSLSDQSMIIKNPGIDHFYIDSTGLFIPYGAIMYSGVFGLEGVGTMLPSDYKVD</sequence>
<accession>A0ABN1MIA7</accession>
<evidence type="ECO:0000313" key="3">
    <source>
        <dbReference type="Proteomes" id="UP001500507"/>
    </source>
</evidence>
<dbReference type="Proteomes" id="UP001500507">
    <property type="component" value="Unassembled WGS sequence"/>
</dbReference>
<keyword evidence="1" id="KW-0732">Signal</keyword>
<dbReference type="Gene3D" id="2.60.40.1120">
    <property type="entry name" value="Carboxypeptidase-like, regulatory domain"/>
    <property type="match status" value="1"/>
</dbReference>